<dbReference type="Proteomes" id="UP000321569">
    <property type="component" value="Unassembled WGS sequence"/>
</dbReference>
<proteinExistence type="predicted"/>
<dbReference type="EMBL" id="BKAM01000001">
    <property type="protein sequence ID" value="GEP71488.1"/>
    <property type="molecule type" value="Genomic_DNA"/>
</dbReference>
<dbReference type="InterPro" id="IPR052891">
    <property type="entry name" value="DNA-3mA_glycosylase"/>
</dbReference>
<comment type="caution">
    <text evidence="2">The sequence shown here is derived from an EMBL/GenBank/DDBJ whole genome shotgun (WGS) entry which is preliminary data.</text>
</comment>
<dbReference type="PANTHER" id="PTHR30037:SF4">
    <property type="entry name" value="DNA-3-METHYLADENINE GLYCOSYLASE I"/>
    <property type="match status" value="1"/>
</dbReference>
<accession>A0A512PJW2</accession>
<reference evidence="2 3" key="1">
    <citation type="submission" date="2019-07" db="EMBL/GenBank/DDBJ databases">
        <title>Whole genome shotgun sequence of Lactobacillus rapi NBRC 109618.</title>
        <authorList>
            <person name="Hosoyama A."/>
            <person name="Uohara A."/>
            <person name="Ohji S."/>
            <person name="Ichikawa N."/>
        </authorList>
    </citation>
    <scope>NUCLEOTIDE SEQUENCE [LARGE SCALE GENOMIC DNA]</scope>
    <source>
        <strain evidence="2 3">NBRC 109618</strain>
    </source>
</reference>
<sequence>MTKRCAWATKSPELMIYHDTIWGKPTKELNELFRSFCLETMQAGLAFQTVLKFEDGMNEAFHHFSIDYLAGLTDQDVARLCENPKIIRNHSKIAGMIHNAKVIQQNPQQFIDNTWGPVNYMQLDHLLSESDPVPDFHEFTKQFVNSFKKMGLKRIGPVTVYSYLQAVGVVNDHILQCRFRS</sequence>
<dbReference type="GO" id="GO:0006284">
    <property type="term" value="P:base-excision repair"/>
    <property type="evidence" value="ECO:0007669"/>
    <property type="project" value="InterPro"/>
</dbReference>
<keyword evidence="1" id="KW-0862">Zinc</keyword>
<dbReference type="Pfam" id="PF03352">
    <property type="entry name" value="Adenine_glyco"/>
    <property type="match status" value="1"/>
</dbReference>
<feature type="binding site" evidence="1">
    <location>
        <position position="177"/>
    </location>
    <ligand>
        <name>Zn(2+)</name>
        <dbReference type="ChEBI" id="CHEBI:29105"/>
    </ligand>
</feature>
<evidence type="ECO:0000313" key="2">
    <source>
        <dbReference type="EMBL" id="GEP71488.1"/>
    </source>
</evidence>
<keyword evidence="1" id="KW-0479">Metal-binding</keyword>
<feature type="binding site" evidence="1">
    <location>
        <position position="18"/>
    </location>
    <ligand>
        <name>Zn(2+)</name>
        <dbReference type="ChEBI" id="CHEBI:29105"/>
    </ligand>
</feature>
<dbReference type="GO" id="GO:0046872">
    <property type="term" value="F:metal ion binding"/>
    <property type="evidence" value="ECO:0007669"/>
    <property type="project" value="UniProtKB-KW"/>
</dbReference>
<gene>
    <name evidence="2" type="primary">tag1</name>
    <name evidence="2" type="ORF">LRA02_03560</name>
</gene>
<protein>
    <submittedName>
        <fullName evidence="2">DNA-3-methyladenine glycosylase I</fullName>
    </submittedName>
</protein>
<evidence type="ECO:0000256" key="1">
    <source>
        <dbReference type="PIRSR" id="PIRSR605019-1"/>
    </source>
</evidence>
<feature type="binding site" evidence="1">
    <location>
        <position position="5"/>
    </location>
    <ligand>
        <name>Zn(2+)</name>
        <dbReference type="ChEBI" id="CHEBI:29105"/>
    </ligand>
</feature>
<dbReference type="Gene3D" id="1.10.340.30">
    <property type="entry name" value="Hypothetical protein, domain 2"/>
    <property type="match status" value="1"/>
</dbReference>
<dbReference type="GO" id="GO:0008725">
    <property type="term" value="F:DNA-3-methyladenine glycosylase activity"/>
    <property type="evidence" value="ECO:0007669"/>
    <property type="project" value="InterPro"/>
</dbReference>
<dbReference type="RefSeq" id="WP_082622237.1">
    <property type="nucleotide sequence ID" value="NZ_BKAM01000001.1"/>
</dbReference>
<feature type="binding site" evidence="1">
    <location>
        <position position="173"/>
    </location>
    <ligand>
        <name>Zn(2+)</name>
        <dbReference type="ChEBI" id="CHEBI:29105"/>
    </ligand>
</feature>
<dbReference type="InterPro" id="IPR011257">
    <property type="entry name" value="DNA_glycosylase"/>
</dbReference>
<organism evidence="2 3">
    <name type="scientific">Lentilactobacillus rapi</name>
    <dbReference type="NCBI Taxonomy" id="481723"/>
    <lineage>
        <taxon>Bacteria</taxon>
        <taxon>Bacillati</taxon>
        <taxon>Bacillota</taxon>
        <taxon>Bacilli</taxon>
        <taxon>Lactobacillales</taxon>
        <taxon>Lactobacillaceae</taxon>
        <taxon>Lentilactobacillus</taxon>
    </lineage>
</organism>
<dbReference type="SUPFAM" id="SSF48150">
    <property type="entry name" value="DNA-glycosylase"/>
    <property type="match status" value="1"/>
</dbReference>
<dbReference type="InterPro" id="IPR005019">
    <property type="entry name" value="Adenine_glyco"/>
</dbReference>
<dbReference type="OrthoDB" id="9807664at2"/>
<name>A0A512PJW2_9LACO</name>
<dbReference type="AlphaFoldDB" id="A0A512PJW2"/>
<dbReference type="STRING" id="1423795.FD12_GL000558"/>
<dbReference type="PANTHER" id="PTHR30037">
    <property type="entry name" value="DNA-3-METHYLADENINE GLYCOSYLASE 1"/>
    <property type="match status" value="1"/>
</dbReference>
<evidence type="ECO:0000313" key="3">
    <source>
        <dbReference type="Proteomes" id="UP000321569"/>
    </source>
</evidence>